<name>A0A6S6XVF1_9PROT</name>
<dbReference type="KEGG" id="doe:DENOEST_1695"/>
<proteinExistence type="predicted"/>
<dbReference type="GO" id="GO:0005506">
    <property type="term" value="F:iron ion binding"/>
    <property type="evidence" value="ECO:0007669"/>
    <property type="project" value="InterPro"/>
</dbReference>
<evidence type="ECO:0008006" key="4">
    <source>
        <dbReference type="Google" id="ProtNLM"/>
    </source>
</evidence>
<dbReference type="GO" id="GO:0022900">
    <property type="term" value="P:electron transport chain"/>
    <property type="evidence" value="ECO:0007669"/>
    <property type="project" value="InterPro"/>
</dbReference>
<evidence type="ECO:0000313" key="3">
    <source>
        <dbReference type="Proteomes" id="UP000515733"/>
    </source>
</evidence>
<dbReference type="InterPro" id="IPR010980">
    <property type="entry name" value="Cyt_c/b562"/>
</dbReference>
<dbReference type="SUPFAM" id="SSF47175">
    <property type="entry name" value="Cytochromes"/>
    <property type="match status" value="1"/>
</dbReference>
<dbReference type="AlphaFoldDB" id="A0A6S6XVF1"/>
<keyword evidence="1" id="KW-0732">Signal</keyword>
<feature type="chain" id="PRO_5035270889" description="Cytochrome c" evidence="1">
    <location>
        <begin position="26"/>
        <end position="156"/>
    </location>
</feature>
<organism evidence="2 3">
    <name type="scientific">Denitratisoma oestradiolicum</name>
    <dbReference type="NCBI Taxonomy" id="311182"/>
    <lineage>
        <taxon>Bacteria</taxon>
        <taxon>Pseudomonadati</taxon>
        <taxon>Pseudomonadota</taxon>
        <taxon>Betaproteobacteria</taxon>
        <taxon>Nitrosomonadales</taxon>
        <taxon>Sterolibacteriaceae</taxon>
        <taxon>Denitratisoma</taxon>
    </lineage>
</organism>
<dbReference type="GO" id="GO:0009055">
    <property type="term" value="F:electron transfer activity"/>
    <property type="evidence" value="ECO:0007669"/>
    <property type="project" value="InterPro"/>
</dbReference>
<feature type="signal peptide" evidence="1">
    <location>
        <begin position="1"/>
        <end position="25"/>
    </location>
</feature>
<protein>
    <recommendedName>
        <fullName evidence="4">Cytochrome c</fullName>
    </recommendedName>
</protein>
<dbReference type="Proteomes" id="UP000515733">
    <property type="component" value="Chromosome"/>
</dbReference>
<accession>A0A6S6XVF1</accession>
<gene>
    <name evidence="2" type="ORF">DENOEST_1695</name>
</gene>
<dbReference type="EMBL" id="LR778301">
    <property type="protein sequence ID" value="CAB1368860.1"/>
    <property type="molecule type" value="Genomic_DNA"/>
</dbReference>
<dbReference type="GO" id="GO:0020037">
    <property type="term" value="F:heme binding"/>
    <property type="evidence" value="ECO:0007669"/>
    <property type="project" value="InterPro"/>
</dbReference>
<reference evidence="2 3" key="1">
    <citation type="submission" date="2020-03" db="EMBL/GenBank/DDBJ databases">
        <authorList>
            <consortium name="Genoscope - CEA"/>
            <person name="William W."/>
        </authorList>
    </citation>
    <scope>NUCLEOTIDE SEQUENCE [LARGE SCALE GENOMIC DNA]</scope>
    <source>
        <strain evidence="3">DSM 16959</strain>
    </source>
</reference>
<keyword evidence="3" id="KW-1185">Reference proteome</keyword>
<evidence type="ECO:0000256" key="1">
    <source>
        <dbReference type="SAM" id="SignalP"/>
    </source>
</evidence>
<sequence length="156" mass="17374">MNGMMKRLIVGMVFCGVLAGSAALAQDDQAVLQDRRAPVVLRPFEKTRILNDMREYLKGLQDILSALTREDMVAVEVRARALGTINIYETSLMFPTVSGVKFRELSALVHEEFDAIADDARKGKGSKVILAQLALTMKRCTSCHESFRLTEMAHSR</sequence>
<evidence type="ECO:0000313" key="2">
    <source>
        <dbReference type="EMBL" id="CAB1368860.1"/>
    </source>
</evidence>